<dbReference type="InterPro" id="IPR003593">
    <property type="entry name" value="AAA+_ATPase"/>
</dbReference>
<dbReference type="Proteomes" id="UP000571183">
    <property type="component" value="Unassembled WGS sequence"/>
</dbReference>
<gene>
    <name evidence="10" type="ORF">F5897_000559</name>
</gene>
<protein>
    <submittedName>
        <fullName evidence="10">Thiamine transport system ATP-binding protein</fullName>
    </submittedName>
</protein>
<dbReference type="SUPFAM" id="SSF52540">
    <property type="entry name" value="P-loop containing nucleoside triphosphate hydrolases"/>
    <property type="match status" value="1"/>
</dbReference>
<keyword evidence="6" id="KW-0408">Iron</keyword>
<evidence type="ECO:0000313" key="10">
    <source>
        <dbReference type="EMBL" id="MBB4071267.1"/>
    </source>
</evidence>
<evidence type="ECO:0000256" key="6">
    <source>
        <dbReference type="ARBA" id="ARBA00023004"/>
    </source>
</evidence>
<dbReference type="GO" id="GO:0005524">
    <property type="term" value="F:ATP binding"/>
    <property type="evidence" value="ECO:0007669"/>
    <property type="project" value="UniProtKB-KW"/>
</dbReference>
<feature type="domain" description="ABC transporter" evidence="9">
    <location>
        <begin position="8"/>
        <end position="214"/>
    </location>
</feature>
<keyword evidence="8" id="KW-0472">Membrane</keyword>
<evidence type="ECO:0000256" key="2">
    <source>
        <dbReference type="ARBA" id="ARBA00022475"/>
    </source>
</evidence>
<evidence type="ECO:0000256" key="4">
    <source>
        <dbReference type="ARBA" id="ARBA00022741"/>
    </source>
</evidence>
<sequence length="215" mass="22936">MNAAAAELKLENLTVVLDGKTILKRLSLTVAAGETVALLGASGSGKSTLLRAVAGLEPVAAGRVLLAGVDITARPPHTRGIGFVFQQGQLFQHRSVAGNISYGLENLRPKPSRQQRARRVQEMLHLVQLPGYEQRAVGSLSGGQAQRIALARALAPDPQLMLLDEPLSALDSDLRGQLATQLREILAPKTAIFVTHDRAEAAQVADRVLHLGELQ</sequence>
<reference evidence="10" key="1">
    <citation type="submission" date="2020-08" db="EMBL/GenBank/DDBJ databases">
        <title>Sequencing the genomes of 1000 actinobacteria strains.</title>
        <authorList>
            <person name="Klenk H.-P."/>
        </authorList>
    </citation>
    <scope>NUCLEOTIDE SEQUENCE [LARGE SCALE GENOMIC DNA]</scope>
    <source>
        <strain evidence="10">DSM 27064</strain>
    </source>
</reference>
<keyword evidence="11" id="KW-1185">Reference proteome</keyword>
<evidence type="ECO:0000256" key="5">
    <source>
        <dbReference type="ARBA" id="ARBA00022840"/>
    </source>
</evidence>
<proteinExistence type="predicted"/>
<keyword evidence="4" id="KW-0547">Nucleotide-binding</keyword>
<keyword evidence="1" id="KW-0813">Transport</keyword>
<dbReference type="Pfam" id="PF00005">
    <property type="entry name" value="ABC_tran"/>
    <property type="match status" value="1"/>
</dbReference>
<keyword evidence="3" id="KW-0410">Iron transport</keyword>
<dbReference type="PANTHER" id="PTHR42781:SF4">
    <property type="entry name" value="SPERMIDINE_PUTRESCINE IMPORT ATP-BINDING PROTEIN POTA"/>
    <property type="match status" value="1"/>
</dbReference>
<name>A0A840DML1_9MICO</name>
<dbReference type="AlphaFoldDB" id="A0A840DML1"/>
<evidence type="ECO:0000256" key="3">
    <source>
        <dbReference type="ARBA" id="ARBA00022496"/>
    </source>
</evidence>
<dbReference type="PROSITE" id="PS00211">
    <property type="entry name" value="ABC_TRANSPORTER_1"/>
    <property type="match status" value="1"/>
</dbReference>
<keyword evidence="5 10" id="KW-0067">ATP-binding</keyword>
<dbReference type="InterPro" id="IPR017871">
    <property type="entry name" value="ABC_transporter-like_CS"/>
</dbReference>
<dbReference type="GO" id="GO:0015408">
    <property type="term" value="F:ABC-type ferric iron transporter activity"/>
    <property type="evidence" value="ECO:0007669"/>
    <property type="project" value="InterPro"/>
</dbReference>
<dbReference type="InterPro" id="IPR003439">
    <property type="entry name" value="ABC_transporter-like_ATP-bd"/>
</dbReference>
<dbReference type="Gene3D" id="3.40.50.300">
    <property type="entry name" value="P-loop containing nucleotide triphosphate hydrolases"/>
    <property type="match status" value="1"/>
</dbReference>
<evidence type="ECO:0000313" key="11">
    <source>
        <dbReference type="Proteomes" id="UP000571183"/>
    </source>
</evidence>
<comment type="caution">
    <text evidence="10">The sequence shown here is derived from an EMBL/GenBank/DDBJ whole genome shotgun (WGS) entry which is preliminary data.</text>
</comment>
<keyword evidence="7" id="KW-0406">Ion transport</keyword>
<dbReference type="SMART" id="SM00382">
    <property type="entry name" value="AAA"/>
    <property type="match status" value="1"/>
</dbReference>
<dbReference type="RefSeq" id="WP_183304387.1">
    <property type="nucleotide sequence ID" value="NZ_JACIFD010000004.1"/>
</dbReference>
<dbReference type="InterPro" id="IPR027417">
    <property type="entry name" value="P-loop_NTPase"/>
</dbReference>
<organism evidence="10 11">
    <name type="scientific">Canibacter oris</name>
    <dbReference type="NCBI Taxonomy" id="1365628"/>
    <lineage>
        <taxon>Bacteria</taxon>
        <taxon>Bacillati</taxon>
        <taxon>Actinomycetota</taxon>
        <taxon>Actinomycetes</taxon>
        <taxon>Micrococcales</taxon>
        <taxon>Microbacteriaceae</taxon>
        <taxon>Canibacter</taxon>
    </lineage>
</organism>
<keyword evidence="2" id="KW-1003">Cell membrane</keyword>
<accession>A0A840DML1</accession>
<dbReference type="InterPro" id="IPR050093">
    <property type="entry name" value="ABC_SmlMolc_Importer"/>
</dbReference>
<evidence type="ECO:0000259" key="9">
    <source>
        <dbReference type="PROSITE" id="PS50893"/>
    </source>
</evidence>
<dbReference type="GO" id="GO:0016887">
    <property type="term" value="F:ATP hydrolysis activity"/>
    <property type="evidence" value="ECO:0007669"/>
    <property type="project" value="InterPro"/>
</dbReference>
<dbReference type="GO" id="GO:0016020">
    <property type="term" value="C:membrane"/>
    <property type="evidence" value="ECO:0007669"/>
    <property type="project" value="InterPro"/>
</dbReference>
<dbReference type="InterPro" id="IPR015853">
    <property type="entry name" value="ABC_transpr_FbpC"/>
</dbReference>
<dbReference type="PROSITE" id="PS50893">
    <property type="entry name" value="ABC_TRANSPORTER_2"/>
    <property type="match status" value="1"/>
</dbReference>
<dbReference type="CDD" id="cd03259">
    <property type="entry name" value="ABC_Carb_Solutes_like"/>
    <property type="match status" value="1"/>
</dbReference>
<dbReference type="PANTHER" id="PTHR42781">
    <property type="entry name" value="SPERMIDINE/PUTRESCINE IMPORT ATP-BINDING PROTEIN POTA"/>
    <property type="match status" value="1"/>
</dbReference>
<evidence type="ECO:0000256" key="7">
    <source>
        <dbReference type="ARBA" id="ARBA00023065"/>
    </source>
</evidence>
<dbReference type="EMBL" id="JACIFD010000004">
    <property type="protein sequence ID" value="MBB4071267.1"/>
    <property type="molecule type" value="Genomic_DNA"/>
</dbReference>
<evidence type="ECO:0000256" key="1">
    <source>
        <dbReference type="ARBA" id="ARBA00022448"/>
    </source>
</evidence>
<evidence type="ECO:0000256" key="8">
    <source>
        <dbReference type="ARBA" id="ARBA00023136"/>
    </source>
</evidence>